<dbReference type="AlphaFoldDB" id="A0A5C5VLU7"/>
<feature type="chain" id="PRO_5022859133" evidence="2">
    <location>
        <begin position="28"/>
        <end position="216"/>
    </location>
</feature>
<evidence type="ECO:0000256" key="2">
    <source>
        <dbReference type="SAM" id="SignalP"/>
    </source>
</evidence>
<evidence type="ECO:0000313" key="3">
    <source>
        <dbReference type="EMBL" id="TWT39007.1"/>
    </source>
</evidence>
<gene>
    <name evidence="3" type="ORF">Enr8_07020</name>
</gene>
<proteinExistence type="predicted"/>
<dbReference type="EMBL" id="SJPF01000001">
    <property type="protein sequence ID" value="TWT39007.1"/>
    <property type="molecule type" value="Genomic_DNA"/>
</dbReference>
<dbReference type="RefSeq" id="WP_146429211.1">
    <property type="nucleotide sequence ID" value="NZ_SJPF01000001.1"/>
</dbReference>
<keyword evidence="2" id="KW-0732">Signal</keyword>
<feature type="compositionally biased region" description="Polar residues" evidence="1">
    <location>
        <begin position="56"/>
        <end position="76"/>
    </location>
</feature>
<keyword evidence="4" id="KW-1185">Reference proteome</keyword>
<feature type="region of interest" description="Disordered" evidence="1">
    <location>
        <begin position="29"/>
        <end position="216"/>
    </location>
</feature>
<feature type="compositionally biased region" description="Basic and acidic residues" evidence="1">
    <location>
        <begin position="36"/>
        <end position="50"/>
    </location>
</feature>
<comment type="caution">
    <text evidence="3">The sequence shown here is derived from an EMBL/GenBank/DDBJ whole genome shotgun (WGS) entry which is preliminary data.</text>
</comment>
<evidence type="ECO:0000256" key="1">
    <source>
        <dbReference type="SAM" id="MobiDB-lite"/>
    </source>
</evidence>
<sequence length="216" mass="23768" precursor="true">MLLNLQKWAGAVTLLGASLVTTSLVYADHAPHPSKPPKEQRDFTFRDLKKPPIRPKSQSMPRPFGMTTSPNSSAQNAPKPKDPPSKWRKYIFEDIKAPKPRPKSSLPAPTSRIGYSVPHNPAAKDAPKPTDPPSKWRKYIFEDIKAPKPSPKGQVPTSHVPPVIGGKRKISVPIPGARPVPSHKPGGPGYPTPRDIKRPPYTHPPRDLKGPKGPRY</sequence>
<organism evidence="3 4">
    <name type="scientific">Blastopirellula retiformator</name>
    <dbReference type="NCBI Taxonomy" id="2527970"/>
    <lineage>
        <taxon>Bacteria</taxon>
        <taxon>Pseudomonadati</taxon>
        <taxon>Planctomycetota</taxon>
        <taxon>Planctomycetia</taxon>
        <taxon>Pirellulales</taxon>
        <taxon>Pirellulaceae</taxon>
        <taxon>Blastopirellula</taxon>
    </lineage>
</organism>
<protein>
    <submittedName>
        <fullName evidence="3">Uncharacterized protein</fullName>
    </submittedName>
</protein>
<reference evidence="3 4" key="1">
    <citation type="submission" date="2019-02" db="EMBL/GenBank/DDBJ databases">
        <title>Deep-cultivation of Planctomycetes and their phenomic and genomic characterization uncovers novel biology.</title>
        <authorList>
            <person name="Wiegand S."/>
            <person name="Jogler M."/>
            <person name="Boedeker C."/>
            <person name="Pinto D."/>
            <person name="Vollmers J."/>
            <person name="Rivas-Marin E."/>
            <person name="Kohn T."/>
            <person name="Peeters S.H."/>
            <person name="Heuer A."/>
            <person name="Rast P."/>
            <person name="Oberbeckmann S."/>
            <person name="Bunk B."/>
            <person name="Jeske O."/>
            <person name="Meyerdierks A."/>
            <person name="Storesund J.E."/>
            <person name="Kallscheuer N."/>
            <person name="Luecker S."/>
            <person name="Lage O.M."/>
            <person name="Pohl T."/>
            <person name="Merkel B.J."/>
            <person name="Hornburger P."/>
            <person name="Mueller R.-W."/>
            <person name="Bruemmer F."/>
            <person name="Labrenz M."/>
            <person name="Spormann A.M."/>
            <person name="Op Den Camp H."/>
            <person name="Overmann J."/>
            <person name="Amann R."/>
            <person name="Jetten M.S.M."/>
            <person name="Mascher T."/>
            <person name="Medema M.H."/>
            <person name="Devos D.P."/>
            <person name="Kaster A.-K."/>
            <person name="Ovreas L."/>
            <person name="Rohde M."/>
            <person name="Galperin M.Y."/>
            <person name="Jogler C."/>
        </authorList>
    </citation>
    <scope>NUCLEOTIDE SEQUENCE [LARGE SCALE GENOMIC DNA]</scope>
    <source>
        <strain evidence="3 4">Enr8</strain>
    </source>
</reference>
<dbReference type="Proteomes" id="UP000318878">
    <property type="component" value="Unassembled WGS sequence"/>
</dbReference>
<feature type="compositionally biased region" description="Basic and acidic residues" evidence="1">
    <location>
        <begin position="79"/>
        <end position="97"/>
    </location>
</feature>
<feature type="compositionally biased region" description="Basic and acidic residues" evidence="1">
    <location>
        <begin position="194"/>
        <end position="210"/>
    </location>
</feature>
<evidence type="ECO:0000313" key="4">
    <source>
        <dbReference type="Proteomes" id="UP000318878"/>
    </source>
</evidence>
<accession>A0A5C5VLU7</accession>
<dbReference type="OrthoDB" id="288212at2"/>
<name>A0A5C5VLU7_9BACT</name>
<feature type="signal peptide" evidence="2">
    <location>
        <begin position="1"/>
        <end position="27"/>
    </location>
</feature>